<organism evidence="3 4">
    <name type="scientific">Thalictrum thalictroides</name>
    <name type="common">Rue-anemone</name>
    <name type="synonym">Anemone thalictroides</name>
    <dbReference type="NCBI Taxonomy" id="46969"/>
    <lineage>
        <taxon>Eukaryota</taxon>
        <taxon>Viridiplantae</taxon>
        <taxon>Streptophyta</taxon>
        <taxon>Embryophyta</taxon>
        <taxon>Tracheophyta</taxon>
        <taxon>Spermatophyta</taxon>
        <taxon>Magnoliopsida</taxon>
        <taxon>Ranunculales</taxon>
        <taxon>Ranunculaceae</taxon>
        <taxon>Thalictroideae</taxon>
        <taxon>Thalictrum</taxon>
    </lineage>
</organism>
<dbReference type="AlphaFoldDB" id="A0A7J6W3G7"/>
<evidence type="ECO:0000256" key="1">
    <source>
        <dbReference type="SAM" id="MobiDB-lite"/>
    </source>
</evidence>
<accession>A0A7J6W3G7</accession>
<feature type="region of interest" description="Disordered" evidence="1">
    <location>
        <begin position="40"/>
        <end position="87"/>
    </location>
</feature>
<feature type="domain" description="No apical meristem-associated C-terminal" evidence="2">
    <location>
        <begin position="14"/>
        <end position="167"/>
    </location>
</feature>
<sequence length="182" mass="21257">IQMARQTYQYEMKKAFAYDHCWNILCECPKWNRDWETKMAKSRRPRDDLLPTQTSQDSPGDVASNEPERPEGSKKSKEKKRKTSESVQVMQEYFQKLEGRFDLEDSASKDQLELKRQELEVSREKTEALKEKNRIKLFETESKIIATDLDGLTGVAREVMRRKQEEITAKWARELGGSSSGM</sequence>
<gene>
    <name evidence="3" type="ORF">FRX31_018484</name>
</gene>
<feature type="non-terminal residue" evidence="3">
    <location>
        <position position="1"/>
    </location>
</feature>
<dbReference type="Pfam" id="PF14303">
    <property type="entry name" value="NAM-associated"/>
    <property type="match status" value="1"/>
</dbReference>
<dbReference type="PANTHER" id="PTHR45224">
    <property type="entry name" value="OS01G0527900 PROTEIN-RELATED"/>
    <property type="match status" value="1"/>
</dbReference>
<evidence type="ECO:0000313" key="4">
    <source>
        <dbReference type="Proteomes" id="UP000554482"/>
    </source>
</evidence>
<keyword evidence="4" id="KW-1185">Reference proteome</keyword>
<protein>
    <recommendedName>
        <fullName evidence="2">No apical meristem-associated C-terminal domain-containing protein</fullName>
    </recommendedName>
</protein>
<evidence type="ECO:0000313" key="3">
    <source>
        <dbReference type="EMBL" id="KAF5191929.1"/>
    </source>
</evidence>
<dbReference type="InterPro" id="IPR029466">
    <property type="entry name" value="NAM-associated_C"/>
</dbReference>
<dbReference type="Proteomes" id="UP000554482">
    <property type="component" value="Unassembled WGS sequence"/>
</dbReference>
<proteinExistence type="predicted"/>
<reference evidence="3 4" key="1">
    <citation type="submission" date="2020-06" db="EMBL/GenBank/DDBJ databases">
        <title>Transcriptomic and genomic resources for Thalictrum thalictroides and T. hernandezii: Facilitating candidate gene discovery in an emerging model plant lineage.</title>
        <authorList>
            <person name="Arias T."/>
            <person name="Riano-Pachon D.M."/>
            <person name="Di Stilio V.S."/>
        </authorList>
    </citation>
    <scope>NUCLEOTIDE SEQUENCE [LARGE SCALE GENOMIC DNA]</scope>
    <source>
        <strain evidence="4">cv. WT478/WT964</strain>
        <tissue evidence="3">Leaves</tissue>
    </source>
</reference>
<dbReference type="EMBL" id="JABWDY010022151">
    <property type="protein sequence ID" value="KAF5191929.1"/>
    <property type="molecule type" value="Genomic_DNA"/>
</dbReference>
<name>A0A7J6W3G7_THATH</name>
<comment type="caution">
    <text evidence="3">The sequence shown here is derived from an EMBL/GenBank/DDBJ whole genome shotgun (WGS) entry which is preliminary data.</text>
</comment>
<feature type="compositionally biased region" description="Basic and acidic residues" evidence="1">
    <location>
        <begin position="66"/>
        <end position="75"/>
    </location>
</feature>
<feature type="compositionally biased region" description="Basic and acidic residues" evidence="1">
    <location>
        <begin position="40"/>
        <end position="49"/>
    </location>
</feature>
<evidence type="ECO:0000259" key="2">
    <source>
        <dbReference type="Pfam" id="PF14303"/>
    </source>
</evidence>
<dbReference type="PANTHER" id="PTHR45224:SF16">
    <property type="entry name" value="OS01G0527900 PROTEIN"/>
    <property type="match status" value="1"/>
</dbReference>